<evidence type="ECO:0000313" key="2">
    <source>
        <dbReference type="EMBL" id="OAQ29285.1"/>
    </source>
</evidence>
<feature type="signal peptide" evidence="1">
    <location>
        <begin position="1"/>
        <end position="20"/>
    </location>
</feature>
<keyword evidence="3" id="KW-1185">Reference proteome</keyword>
<evidence type="ECO:0008006" key="4">
    <source>
        <dbReference type="Google" id="ProtNLM"/>
    </source>
</evidence>
<dbReference type="AlphaFoldDB" id="A0A197JVP3"/>
<name>A0A197JVP3_9FUNG</name>
<accession>A0A197JVP3</accession>
<evidence type="ECO:0000313" key="3">
    <source>
        <dbReference type="Proteomes" id="UP000078512"/>
    </source>
</evidence>
<dbReference type="EMBL" id="KV442042">
    <property type="protein sequence ID" value="OAQ29285.1"/>
    <property type="molecule type" value="Genomic_DNA"/>
</dbReference>
<protein>
    <recommendedName>
        <fullName evidence="4">ShKT domain-containing protein</fullName>
    </recommendedName>
</protein>
<feature type="chain" id="PRO_5008276295" description="ShKT domain-containing protein" evidence="1">
    <location>
        <begin position="21"/>
        <end position="66"/>
    </location>
</feature>
<reference evidence="2 3" key="1">
    <citation type="submission" date="2016-05" db="EMBL/GenBank/DDBJ databases">
        <title>Genome sequencing reveals origins of a unique bacterial endosymbiosis in the earliest lineages of terrestrial Fungi.</title>
        <authorList>
            <consortium name="DOE Joint Genome Institute"/>
            <person name="Uehling J."/>
            <person name="Gryganskyi A."/>
            <person name="Hameed K."/>
            <person name="Tschaplinski T."/>
            <person name="Misztal P."/>
            <person name="Wu S."/>
            <person name="Desiro A."/>
            <person name="Vande Pol N."/>
            <person name="Du Z.-Y."/>
            <person name="Zienkiewicz A."/>
            <person name="Zienkiewicz K."/>
            <person name="Morin E."/>
            <person name="Tisserant E."/>
            <person name="Splivallo R."/>
            <person name="Hainaut M."/>
            <person name="Henrissat B."/>
            <person name="Ohm R."/>
            <person name="Kuo A."/>
            <person name="Yan J."/>
            <person name="Lipzen A."/>
            <person name="Nolan M."/>
            <person name="Labutti K."/>
            <person name="Barry K."/>
            <person name="Goldstein A."/>
            <person name="Labbe J."/>
            <person name="Schadt C."/>
            <person name="Tuskan G."/>
            <person name="Grigoriev I."/>
            <person name="Martin F."/>
            <person name="Vilgalys R."/>
            <person name="Bonito G."/>
        </authorList>
    </citation>
    <scope>NUCLEOTIDE SEQUENCE [LARGE SCALE GENOMIC DNA]</scope>
    <source>
        <strain evidence="2 3">AG-77</strain>
    </source>
</reference>
<gene>
    <name evidence="2" type="ORF">K457DRAFT_19406</name>
</gene>
<organism evidence="2 3">
    <name type="scientific">Linnemannia elongata AG-77</name>
    <dbReference type="NCBI Taxonomy" id="1314771"/>
    <lineage>
        <taxon>Eukaryota</taxon>
        <taxon>Fungi</taxon>
        <taxon>Fungi incertae sedis</taxon>
        <taxon>Mucoromycota</taxon>
        <taxon>Mortierellomycotina</taxon>
        <taxon>Mortierellomycetes</taxon>
        <taxon>Mortierellales</taxon>
        <taxon>Mortierellaceae</taxon>
        <taxon>Linnemannia</taxon>
    </lineage>
</organism>
<proteinExistence type="predicted"/>
<sequence length="66" mass="7288">MKQTFFLIAGLFVLLPLFSAATTPPRSPPPPTPPCQSACMSDYYKCINTQSICDQQRDNCLRSCSS</sequence>
<keyword evidence="1" id="KW-0732">Signal</keyword>
<dbReference type="OrthoDB" id="10528680at2759"/>
<evidence type="ECO:0000256" key="1">
    <source>
        <dbReference type="SAM" id="SignalP"/>
    </source>
</evidence>
<dbReference type="Proteomes" id="UP000078512">
    <property type="component" value="Unassembled WGS sequence"/>
</dbReference>